<evidence type="ECO:0008006" key="4">
    <source>
        <dbReference type="Google" id="ProtNLM"/>
    </source>
</evidence>
<name>A0ABY0H9W6_9PEZI</name>
<feature type="region of interest" description="Disordered" evidence="1">
    <location>
        <begin position="30"/>
        <end position="137"/>
    </location>
</feature>
<protein>
    <recommendedName>
        <fullName evidence="4">CCHC-type domain-containing protein</fullName>
    </recommendedName>
</protein>
<comment type="caution">
    <text evidence="2">The sequence shown here is derived from an EMBL/GenBank/DDBJ whole genome shotgun (WGS) entry which is preliminary data.</text>
</comment>
<gene>
    <name evidence="2" type="ORF">DL762_004739</name>
</gene>
<proteinExistence type="predicted"/>
<evidence type="ECO:0000313" key="3">
    <source>
        <dbReference type="Proteomes" id="UP000294003"/>
    </source>
</evidence>
<evidence type="ECO:0000256" key="1">
    <source>
        <dbReference type="SAM" id="MobiDB-lite"/>
    </source>
</evidence>
<organism evidence="2 3">
    <name type="scientific">Monosporascus cannonballus</name>
    <dbReference type="NCBI Taxonomy" id="155416"/>
    <lineage>
        <taxon>Eukaryota</taxon>
        <taxon>Fungi</taxon>
        <taxon>Dikarya</taxon>
        <taxon>Ascomycota</taxon>
        <taxon>Pezizomycotina</taxon>
        <taxon>Sordariomycetes</taxon>
        <taxon>Xylariomycetidae</taxon>
        <taxon>Xylariales</taxon>
        <taxon>Xylariales incertae sedis</taxon>
        <taxon>Monosporascus</taxon>
    </lineage>
</organism>
<accession>A0ABY0H9W6</accession>
<feature type="compositionally biased region" description="Low complexity" evidence="1">
    <location>
        <begin position="117"/>
        <end position="127"/>
    </location>
</feature>
<dbReference type="Proteomes" id="UP000294003">
    <property type="component" value="Unassembled WGS sequence"/>
</dbReference>
<sequence length="253" mass="28952">MIDWYLKPFDGADSDAISRREPRKMLLHQHANRLPSPINLDQTADQHPRRRTTPAHQAQPHLRQLTVRKKSETKNRRHQMIRRWIKSSQVNAAPGHQGGGPYSGQGSSNEYSRSEPNNNRGGDNRGNALGSDAPSSDQRYLTARGVQMYPPMKSRDILQISNGGCILCGEGHIQRYCPVVKYTSREKIFHWGTSASSYAWGPHFGRNNNDWAYTPLEVYRDCDQYQIPLCCLIMARAVHGQLGNKKWRKIIRY</sequence>
<feature type="compositionally biased region" description="Basic residues" evidence="1">
    <location>
        <begin position="75"/>
        <end position="85"/>
    </location>
</feature>
<dbReference type="EMBL" id="QJNS01000115">
    <property type="protein sequence ID" value="RYO86457.1"/>
    <property type="molecule type" value="Genomic_DNA"/>
</dbReference>
<keyword evidence="3" id="KW-1185">Reference proteome</keyword>
<evidence type="ECO:0000313" key="2">
    <source>
        <dbReference type="EMBL" id="RYO86457.1"/>
    </source>
</evidence>
<reference evidence="2 3" key="1">
    <citation type="submission" date="2018-06" db="EMBL/GenBank/DDBJ databases">
        <title>Complete Genomes of Monosporascus.</title>
        <authorList>
            <person name="Robinson A.J."/>
            <person name="Natvig D.O."/>
        </authorList>
    </citation>
    <scope>NUCLEOTIDE SEQUENCE [LARGE SCALE GENOMIC DNA]</scope>
    <source>
        <strain evidence="2 3">CBS 609.92</strain>
    </source>
</reference>